<evidence type="ECO:0000313" key="2">
    <source>
        <dbReference type="Proteomes" id="UP000265643"/>
    </source>
</evidence>
<proteinExistence type="predicted"/>
<comment type="caution">
    <text evidence="1">The sequence shown here is derived from an EMBL/GenBank/DDBJ whole genome shotgun (WGS) entry which is preliminary data.</text>
</comment>
<dbReference type="PANTHER" id="PTHR10000:SF8">
    <property type="entry name" value="HAD SUPERFAMILY HYDROLASE-LIKE, TYPE 3"/>
    <property type="match status" value="1"/>
</dbReference>
<accession>A0A391P286</accession>
<dbReference type="Gene3D" id="3.40.50.1000">
    <property type="entry name" value="HAD superfamily/HAD-like"/>
    <property type="match status" value="1"/>
</dbReference>
<protein>
    <submittedName>
        <fullName evidence="1">Haloacid dehalogenase</fullName>
    </submittedName>
</protein>
<reference evidence="2" key="1">
    <citation type="submission" date="2018-09" db="EMBL/GenBank/DDBJ databases">
        <title>Draft Genome Sequence of Mediterraneibacter sp. KCTC 15684.</title>
        <authorList>
            <person name="Kim J.S."/>
            <person name="Han K.I."/>
            <person name="Suh M.K."/>
            <person name="Lee K.C."/>
            <person name="Eom M.K."/>
            <person name="Lee J.H."/>
            <person name="Park S.H."/>
            <person name="Kang S.W."/>
            <person name="Park J.E."/>
            <person name="Oh B.S."/>
            <person name="Yu S.Y."/>
            <person name="Choi S.H."/>
            <person name="Lee D.H."/>
            <person name="Yoon H."/>
            <person name="Kim B."/>
            <person name="Yang S.J."/>
            <person name="Lee J.S."/>
        </authorList>
    </citation>
    <scope>NUCLEOTIDE SEQUENCE [LARGE SCALE GENOMIC DNA]</scope>
    <source>
        <strain evidence="2">KCTC 15684</strain>
    </source>
</reference>
<dbReference type="InterPro" id="IPR023214">
    <property type="entry name" value="HAD_sf"/>
</dbReference>
<dbReference type="InterPro" id="IPR000150">
    <property type="entry name" value="Cof"/>
</dbReference>
<dbReference type="EMBL" id="BHGK01000001">
    <property type="protein sequence ID" value="GCA67220.1"/>
    <property type="molecule type" value="Genomic_DNA"/>
</dbReference>
<dbReference type="InterPro" id="IPR036412">
    <property type="entry name" value="HAD-like_sf"/>
</dbReference>
<dbReference type="GO" id="GO:0005829">
    <property type="term" value="C:cytosol"/>
    <property type="evidence" value="ECO:0007669"/>
    <property type="project" value="TreeGrafter"/>
</dbReference>
<dbReference type="SFLD" id="SFLDG01140">
    <property type="entry name" value="C2.B:_Phosphomannomutase_and_P"/>
    <property type="match status" value="1"/>
</dbReference>
<dbReference type="SUPFAM" id="SSF56784">
    <property type="entry name" value="HAD-like"/>
    <property type="match status" value="1"/>
</dbReference>
<name>A0A391P286_9FIRM</name>
<dbReference type="GO" id="GO:0000287">
    <property type="term" value="F:magnesium ion binding"/>
    <property type="evidence" value="ECO:0007669"/>
    <property type="project" value="TreeGrafter"/>
</dbReference>
<dbReference type="Proteomes" id="UP000265643">
    <property type="component" value="Unassembled WGS sequence"/>
</dbReference>
<sequence>MYQMIALDMDGTLLNEKKEITPGNMKAIEEAVQQGKYVVLNTGRCLSELVRYLDIIPGLRFVNSVSGALVYDLQKKQAIYQQAMEPELICQLFEFAREEDAMPQILSEKSYVKRAHYEIMEQFQIAHFKPIYSYAATKLEDFEAEYRKNPFPVEKFNIYHRTVESREVTKRKIMMAGLPVEMAYAEFTSLEITACGVDKGVGLQKLSEHLGLSMEDVIVVGDSDNDIGALKVAGLAVAMGNAKGGIKRLADVQVVDCEHDGCAEAIYKYLLAE</sequence>
<dbReference type="GO" id="GO:0016791">
    <property type="term" value="F:phosphatase activity"/>
    <property type="evidence" value="ECO:0007669"/>
    <property type="project" value="TreeGrafter"/>
</dbReference>
<dbReference type="SFLD" id="SFLDS00003">
    <property type="entry name" value="Haloacid_Dehalogenase"/>
    <property type="match status" value="1"/>
</dbReference>
<evidence type="ECO:0000313" key="1">
    <source>
        <dbReference type="EMBL" id="GCA67220.1"/>
    </source>
</evidence>
<keyword evidence="2" id="KW-1185">Reference proteome</keyword>
<dbReference type="CDD" id="cd07516">
    <property type="entry name" value="HAD_Pase"/>
    <property type="match status" value="1"/>
</dbReference>
<gene>
    <name evidence="1" type="ORF">KGMB01110_16560</name>
</gene>
<dbReference type="Pfam" id="PF08282">
    <property type="entry name" value="Hydrolase_3"/>
    <property type="match status" value="1"/>
</dbReference>
<dbReference type="NCBIfam" id="TIGR00099">
    <property type="entry name" value="Cof-subfamily"/>
    <property type="match status" value="1"/>
</dbReference>
<dbReference type="PANTHER" id="PTHR10000">
    <property type="entry name" value="PHOSPHOSERINE PHOSPHATASE"/>
    <property type="match status" value="1"/>
</dbReference>
<dbReference type="Gene3D" id="3.30.1240.10">
    <property type="match status" value="1"/>
</dbReference>
<organism evidence="1 2">
    <name type="scientific">Mediterraneibacter butyricigenes</name>
    <dbReference type="NCBI Taxonomy" id="2316025"/>
    <lineage>
        <taxon>Bacteria</taxon>
        <taxon>Bacillati</taxon>
        <taxon>Bacillota</taxon>
        <taxon>Clostridia</taxon>
        <taxon>Lachnospirales</taxon>
        <taxon>Lachnospiraceae</taxon>
        <taxon>Mediterraneibacter</taxon>
    </lineage>
</organism>
<dbReference type="NCBIfam" id="TIGR01484">
    <property type="entry name" value="HAD-SF-IIB"/>
    <property type="match status" value="1"/>
</dbReference>
<dbReference type="AlphaFoldDB" id="A0A391P286"/>
<dbReference type="InterPro" id="IPR006379">
    <property type="entry name" value="HAD-SF_hydro_IIB"/>
</dbReference>